<accession>A0A401TKZ4</accession>
<dbReference type="Gene3D" id="2.60.40.10">
    <property type="entry name" value="Immunoglobulins"/>
    <property type="match status" value="1"/>
</dbReference>
<name>A0A401TKZ4_CHIPU</name>
<feature type="non-terminal residue" evidence="1">
    <location>
        <position position="36"/>
    </location>
</feature>
<evidence type="ECO:0000313" key="1">
    <source>
        <dbReference type="EMBL" id="GCC43308.1"/>
    </source>
</evidence>
<comment type="caution">
    <text evidence="1">The sequence shown here is derived from an EMBL/GenBank/DDBJ whole genome shotgun (WGS) entry which is preliminary data.</text>
</comment>
<gene>
    <name evidence="1" type="ORF">chiPu_0027574</name>
</gene>
<organism evidence="1 2">
    <name type="scientific">Chiloscyllium punctatum</name>
    <name type="common">Brownbanded bambooshark</name>
    <name type="synonym">Hemiscyllium punctatum</name>
    <dbReference type="NCBI Taxonomy" id="137246"/>
    <lineage>
        <taxon>Eukaryota</taxon>
        <taxon>Metazoa</taxon>
        <taxon>Chordata</taxon>
        <taxon>Craniata</taxon>
        <taxon>Vertebrata</taxon>
        <taxon>Chondrichthyes</taxon>
        <taxon>Elasmobranchii</taxon>
        <taxon>Galeomorphii</taxon>
        <taxon>Galeoidea</taxon>
        <taxon>Orectolobiformes</taxon>
        <taxon>Hemiscylliidae</taxon>
        <taxon>Chiloscyllium</taxon>
    </lineage>
</organism>
<dbReference type="AlphaFoldDB" id="A0A401TKZ4"/>
<reference evidence="1 2" key="1">
    <citation type="journal article" date="2018" name="Nat. Ecol. Evol.">
        <title>Shark genomes provide insights into elasmobranch evolution and the origin of vertebrates.</title>
        <authorList>
            <person name="Hara Y"/>
            <person name="Yamaguchi K"/>
            <person name="Onimaru K"/>
            <person name="Kadota M"/>
            <person name="Koyanagi M"/>
            <person name="Keeley SD"/>
            <person name="Tatsumi K"/>
            <person name="Tanaka K"/>
            <person name="Motone F"/>
            <person name="Kageyama Y"/>
            <person name="Nozu R"/>
            <person name="Adachi N"/>
            <person name="Nishimura O"/>
            <person name="Nakagawa R"/>
            <person name="Tanegashima C"/>
            <person name="Kiyatake I"/>
            <person name="Matsumoto R"/>
            <person name="Murakumo K"/>
            <person name="Nishida K"/>
            <person name="Terakita A"/>
            <person name="Kuratani S"/>
            <person name="Sato K"/>
            <person name="Hyodo S Kuraku.S."/>
        </authorList>
    </citation>
    <scope>NUCLEOTIDE SEQUENCE [LARGE SCALE GENOMIC DNA]</scope>
</reference>
<dbReference type="Proteomes" id="UP000287033">
    <property type="component" value="Unassembled WGS sequence"/>
</dbReference>
<dbReference type="InterPro" id="IPR013783">
    <property type="entry name" value="Ig-like_fold"/>
</dbReference>
<protein>
    <recommendedName>
        <fullName evidence="3">Immunoglobulin V-set domain-containing protein</fullName>
    </recommendedName>
</protein>
<dbReference type="EMBL" id="BEZZ01107774">
    <property type="protein sequence ID" value="GCC43308.1"/>
    <property type="molecule type" value="Genomic_DNA"/>
</dbReference>
<evidence type="ECO:0000313" key="2">
    <source>
        <dbReference type="Proteomes" id="UP000287033"/>
    </source>
</evidence>
<dbReference type="OrthoDB" id="6234674at2759"/>
<keyword evidence="2" id="KW-1185">Reference proteome</keyword>
<proteinExistence type="predicted"/>
<sequence length="36" mass="4458">MERLRTQDEGWYRCRILFLTHPYHSQNGTWIYLSVS</sequence>
<evidence type="ECO:0008006" key="3">
    <source>
        <dbReference type="Google" id="ProtNLM"/>
    </source>
</evidence>